<feature type="compositionally biased region" description="Polar residues" evidence="5">
    <location>
        <begin position="461"/>
        <end position="470"/>
    </location>
</feature>
<organism evidence="8 9">
    <name type="scientific">Helobdella robusta</name>
    <name type="common">Californian leech</name>
    <dbReference type="NCBI Taxonomy" id="6412"/>
    <lineage>
        <taxon>Eukaryota</taxon>
        <taxon>Metazoa</taxon>
        <taxon>Spiralia</taxon>
        <taxon>Lophotrochozoa</taxon>
        <taxon>Annelida</taxon>
        <taxon>Clitellata</taxon>
        <taxon>Hirudinea</taxon>
        <taxon>Rhynchobdellida</taxon>
        <taxon>Glossiphoniidae</taxon>
        <taxon>Helobdella</taxon>
    </lineage>
</organism>
<dbReference type="GO" id="GO:0061630">
    <property type="term" value="F:ubiquitin protein ligase activity"/>
    <property type="evidence" value="ECO:0000318"/>
    <property type="project" value="GO_Central"/>
</dbReference>
<dbReference type="AlphaFoldDB" id="T1FTZ5"/>
<dbReference type="HOGENOM" id="CLU_353844_0_0_1"/>
<feature type="compositionally biased region" description="Low complexity" evidence="5">
    <location>
        <begin position="471"/>
        <end position="486"/>
    </location>
</feature>
<dbReference type="PROSITE" id="PS50089">
    <property type="entry name" value="ZF_RING_2"/>
    <property type="match status" value="1"/>
</dbReference>
<evidence type="ECO:0000256" key="4">
    <source>
        <dbReference type="PROSITE-ProRule" id="PRU00175"/>
    </source>
</evidence>
<dbReference type="EnsemblMetazoa" id="HelroT192456">
    <property type="protein sequence ID" value="HelroP192456"/>
    <property type="gene ID" value="HelroG192456"/>
</dbReference>
<dbReference type="InterPro" id="IPR018957">
    <property type="entry name" value="Znf_C3HC4_RING-type"/>
</dbReference>
<protein>
    <recommendedName>
        <fullName evidence="6">RING-type domain-containing protein</fullName>
    </recommendedName>
</protein>
<dbReference type="Pfam" id="PF00097">
    <property type="entry name" value="zf-C3HC4"/>
    <property type="match status" value="1"/>
</dbReference>
<dbReference type="RefSeq" id="XP_009021039.1">
    <property type="nucleotide sequence ID" value="XM_009022791.1"/>
</dbReference>
<evidence type="ECO:0000256" key="2">
    <source>
        <dbReference type="ARBA" id="ARBA00022771"/>
    </source>
</evidence>
<dbReference type="STRING" id="6412.T1FTZ5"/>
<keyword evidence="2 4" id="KW-0863">Zinc-finger</keyword>
<dbReference type="GO" id="GO:0016567">
    <property type="term" value="P:protein ubiquitination"/>
    <property type="evidence" value="ECO:0000318"/>
    <property type="project" value="GO_Central"/>
</dbReference>
<dbReference type="SUPFAM" id="SSF57850">
    <property type="entry name" value="RING/U-box"/>
    <property type="match status" value="1"/>
</dbReference>
<reference evidence="8" key="3">
    <citation type="submission" date="2015-06" db="UniProtKB">
        <authorList>
            <consortium name="EnsemblMetazoa"/>
        </authorList>
    </citation>
    <scope>IDENTIFICATION</scope>
</reference>
<feature type="compositionally biased region" description="Low complexity" evidence="5">
    <location>
        <begin position="385"/>
        <end position="402"/>
    </location>
</feature>
<evidence type="ECO:0000313" key="9">
    <source>
        <dbReference type="Proteomes" id="UP000015101"/>
    </source>
</evidence>
<feature type="compositionally biased region" description="Polar residues" evidence="5">
    <location>
        <begin position="345"/>
        <end position="366"/>
    </location>
</feature>
<feature type="compositionally biased region" description="Basic and acidic residues" evidence="5">
    <location>
        <begin position="180"/>
        <end position="189"/>
    </location>
</feature>
<evidence type="ECO:0000313" key="7">
    <source>
        <dbReference type="EMBL" id="ESO00868.1"/>
    </source>
</evidence>
<dbReference type="InParanoid" id="T1FTZ5"/>
<name>T1FTZ5_HELRO</name>
<dbReference type="OrthoDB" id="264520at2759"/>
<dbReference type="InterPro" id="IPR013083">
    <property type="entry name" value="Znf_RING/FYVE/PHD"/>
</dbReference>
<feature type="region of interest" description="Disordered" evidence="5">
    <location>
        <begin position="324"/>
        <end position="502"/>
    </location>
</feature>
<keyword evidence="9" id="KW-1185">Reference proteome</keyword>
<dbReference type="EMBL" id="AMQM01005232">
    <property type="status" value="NOT_ANNOTATED_CDS"/>
    <property type="molecule type" value="Genomic_DNA"/>
</dbReference>
<dbReference type="InterPro" id="IPR001841">
    <property type="entry name" value="Znf_RING"/>
</dbReference>
<feature type="compositionally biased region" description="Low complexity" evidence="5">
    <location>
        <begin position="327"/>
        <end position="344"/>
    </location>
</feature>
<feature type="region of interest" description="Disordered" evidence="5">
    <location>
        <begin position="156"/>
        <end position="202"/>
    </location>
</feature>
<dbReference type="EMBL" id="KB096864">
    <property type="protein sequence ID" value="ESO00868.1"/>
    <property type="molecule type" value="Genomic_DNA"/>
</dbReference>
<evidence type="ECO:0000256" key="1">
    <source>
        <dbReference type="ARBA" id="ARBA00022723"/>
    </source>
</evidence>
<reference evidence="9" key="1">
    <citation type="submission" date="2012-12" db="EMBL/GenBank/DDBJ databases">
        <authorList>
            <person name="Hellsten U."/>
            <person name="Grimwood J."/>
            <person name="Chapman J.A."/>
            <person name="Shapiro H."/>
            <person name="Aerts A."/>
            <person name="Otillar R.P."/>
            <person name="Terry A.Y."/>
            <person name="Boore J.L."/>
            <person name="Simakov O."/>
            <person name="Marletaz F."/>
            <person name="Cho S.-J."/>
            <person name="Edsinger-Gonzales E."/>
            <person name="Havlak P."/>
            <person name="Kuo D.-H."/>
            <person name="Larsson T."/>
            <person name="Lv J."/>
            <person name="Arendt D."/>
            <person name="Savage R."/>
            <person name="Osoegawa K."/>
            <person name="de Jong P."/>
            <person name="Lindberg D.R."/>
            <person name="Seaver E.C."/>
            <person name="Weisblat D.A."/>
            <person name="Putnam N.H."/>
            <person name="Grigoriev I.V."/>
            <person name="Rokhsar D.S."/>
        </authorList>
    </citation>
    <scope>NUCLEOTIDE SEQUENCE</scope>
</reference>
<feature type="compositionally biased region" description="Basic and acidic residues" evidence="5">
    <location>
        <begin position="406"/>
        <end position="418"/>
    </location>
</feature>
<gene>
    <name evidence="8" type="primary">20212292</name>
    <name evidence="7" type="ORF">HELRODRAFT_192456</name>
</gene>
<dbReference type="SUPFAM" id="SSF101908">
    <property type="entry name" value="Putative isomerase YbhE"/>
    <property type="match status" value="1"/>
</dbReference>
<proteinExistence type="predicted"/>
<dbReference type="PANTHER" id="PTHR22791:SF6">
    <property type="entry name" value="RING-TYPE DOMAIN-CONTAINING PROTEIN"/>
    <property type="match status" value="1"/>
</dbReference>
<dbReference type="CTD" id="20212292"/>
<evidence type="ECO:0000259" key="6">
    <source>
        <dbReference type="PROSITE" id="PS50089"/>
    </source>
</evidence>
<dbReference type="InterPro" id="IPR051435">
    <property type="entry name" value="RING_finger_E3_ubiq-ligases"/>
</dbReference>
<reference evidence="7 9" key="2">
    <citation type="journal article" date="2013" name="Nature">
        <title>Insights into bilaterian evolution from three spiralian genomes.</title>
        <authorList>
            <person name="Simakov O."/>
            <person name="Marletaz F."/>
            <person name="Cho S.J."/>
            <person name="Edsinger-Gonzales E."/>
            <person name="Havlak P."/>
            <person name="Hellsten U."/>
            <person name="Kuo D.H."/>
            <person name="Larsson T."/>
            <person name="Lv J."/>
            <person name="Arendt D."/>
            <person name="Savage R."/>
            <person name="Osoegawa K."/>
            <person name="de Jong P."/>
            <person name="Grimwood J."/>
            <person name="Chapman J.A."/>
            <person name="Shapiro H."/>
            <person name="Aerts A."/>
            <person name="Otillar R.P."/>
            <person name="Terry A.Y."/>
            <person name="Boore J.L."/>
            <person name="Grigoriev I.V."/>
            <person name="Lindberg D.R."/>
            <person name="Seaver E.C."/>
            <person name="Weisblat D.A."/>
            <person name="Putnam N.H."/>
            <person name="Rokhsar D.S."/>
        </authorList>
    </citation>
    <scope>NUCLEOTIDE SEQUENCE</scope>
</reference>
<feature type="domain" description="RING-type" evidence="6">
    <location>
        <begin position="26"/>
        <end position="74"/>
    </location>
</feature>
<evidence type="ECO:0000256" key="5">
    <source>
        <dbReference type="SAM" id="MobiDB-lite"/>
    </source>
</evidence>
<evidence type="ECO:0000256" key="3">
    <source>
        <dbReference type="ARBA" id="ARBA00022833"/>
    </source>
</evidence>
<feature type="compositionally biased region" description="Polar residues" evidence="5">
    <location>
        <begin position="419"/>
        <end position="431"/>
    </location>
</feature>
<sequence>MGKKTEIVDETNKPDLKPHEEELILCKICMNNYDDEKRQPKKLQCPHTFCGPCIDKYLVSGMRLNRKVKCPICREKTRCGSDGTFSLEVNTRSLDLVSLIKRYFQKKDKNKMLKYNGESEVKTPEEELEDHLDAYEVEMSKRTVVKSSNPILHPVKRLDSGYQCQSGSEEEDDDDEDDGKVEKSSKNKTEITNADQNNANETVLKTDASKAAPKGAIILQNMPSNYGFIPYPNKLLQDSYKLNMEHKFEHLPGDFTSEVIMEMDEDDYHQYAPVPDQFKPASSKVPAQTFVKGVCERNVDQSVMKFGTVDEILNGGVAKNMASRVDNNGSLKSNGSSKHSQQSSLHENYSQSNFQQYQRLPNSPFTANPAYFGMNNQDDNDDLDWNYFTQTSSISETQSLSSRPAETPDKQVDEEKGTMKSNVSNASSNPGVSRVNGFIYHNAPSKSPQQSSPSFQLSGSNFTDSVFNFNASSSTPPTPQPSASLSGQHAFEQHASRNPAPCIPQFHESAIFEGHTGDNLHLPIKMKACADGKVVVIDGGNPADSSNQSSTPRSDNAVHIFNKNGDKICSKSVPKIINDACLMNHDSNKLAVAHDCGVDIYDLSDPVDEPVKTIPLGSTSCLAPFKRGFVAGQSGLLNVCPDLDSIVLFYSLKYTNPAIVNLGNVKELDSCLNRPDIIAVTDGKKYLTIDGDGNVLKDFKPHPELQNENHKTISLSPSGDKLLKLDRKNNTVELHDASMMFGNNRTPLAFYLNGLANGAFPEEKILGGALVADNKVFLLHKGIDGFKIKMFRWI</sequence>
<keyword evidence="1" id="KW-0479">Metal-binding</keyword>
<feature type="compositionally biased region" description="Low complexity" evidence="5">
    <location>
        <begin position="444"/>
        <end position="460"/>
    </location>
</feature>
<dbReference type="eggNOG" id="KOG2177">
    <property type="taxonomic scope" value="Eukaryota"/>
</dbReference>
<dbReference type="GeneID" id="20212292"/>
<dbReference type="Proteomes" id="UP000015101">
    <property type="component" value="Unassembled WGS sequence"/>
</dbReference>
<dbReference type="GO" id="GO:0008270">
    <property type="term" value="F:zinc ion binding"/>
    <property type="evidence" value="ECO:0007669"/>
    <property type="project" value="UniProtKB-KW"/>
</dbReference>
<dbReference type="InterPro" id="IPR017907">
    <property type="entry name" value="Znf_RING_CS"/>
</dbReference>
<dbReference type="KEGG" id="hro:HELRODRAFT_192456"/>
<accession>T1FTZ5</accession>
<dbReference type="Gene3D" id="3.30.40.10">
    <property type="entry name" value="Zinc/RING finger domain, C3HC4 (zinc finger)"/>
    <property type="match status" value="1"/>
</dbReference>
<keyword evidence="3" id="KW-0862">Zinc</keyword>
<dbReference type="PROSITE" id="PS00518">
    <property type="entry name" value="ZF_RING_1"/>
    <property type="match status" value="1"/>
</dbReference>
<dbReference type="SMART" id="SM00184">
    <property type="entry name" value="RING"/>
    <property type="match status" value="1"/>
</dbReference>
<feature type="compositionally biased region" description="Polar residues" evidence="5">
    <location>
        <begin position="190"/>
        <end position="202"/>
    </location>
</feature>
<dbReference type="PANTHER" id="PTHR22791">
    <property type="entry name" value="RING-TYPE DOMAIN-CONTAINING PROTEIN"/>
    <property type="match status" value="1"/>
</dbReference>
<evidence type="ECO:0000313" key="8">
    <source>
        <dbReference type="EnsemblMetazoa" id="HelroP192456"/>
    </source>
</evidence>
<feature type="compositionally biased region" description="Acidic residues" evidence="5">
    <location>
        <begin position="168"/>
        <end position="179"/>
    </location>
</feature>